<proteinExistence type="predicted"/>
<protein>
    <submittedName>
        <fullName evidence="1">Uncharacterized protein</fullName>
    </submittedName>
</protein>
<name>A0ABD0YDD3_9HEMI</name>
<dbReference type="EMBL" id="JBFDAA010000009">
    <property type="protein sequence ID" value="KAL1129216.1"/>
    <property type="molecule type" value="Genomic_DNA"/>
</dbReference>
<dbReference type="Proteomes" id="UP001558652">
    <property type="component" value="Unassembled WGS sequence"/>
</dbReference>
<gene>
    <name evidence="1" type="ORF">AAG570_013745</name>
</gene>
<comment type="caution">
    <text evidence="1">The sequence shown here is derived from an EMBL/GenBank/DDBJ whole genome shotgun (WGS) entry which is preliminary data.</text>
</comment>
<reference evidence="1 2" key="1">
    <citation type="submission" date="2024-07" db="EMBL/GenBank/DDBJ databases">
        <title>Chromosome-level genome assembly of the water stick insect Ranatra chinensis (Heteroptera: Nepidae).</title>
        <authorList>
            <person name="Liu X."/>
        </authorList>
    </citation>
    <scope>NUCLEOTIDE SEQUENCE [LARGE SCALE GENOMIC DNA]</scope>
    <source>
        <strain evidence="1">Cailab_2021Rc</strain>
        <tissue evidence="1">Muscle</tissue>
    </source>
</reference>
<evidence type="ECO:0000313" key="1">
    <source>
        <dbReference type="EMBL" id="KAL1129216.1"/>
    </source>
</evidence>
<sequence length="149" mass="16618">MSLGRREVIIDKENGGVYLRAANDKNGTVPQPKVRNNTNSVNNLPFSANSVTNRTIGNRGVAVNRPLNTITNCRTTFPRGDILVEAMILAGLQDLVTPPSNEETKATAHRPIVKQEIEDRRRSERQQELNRDEATQVTVAVWLLVENMT</sequence>
<accession>A0ABD0YDD3</accession>
<organism evidence="1 2">
    <name type="scientific">Ranatra chinensis</name>
    <dbReference type="NCBI Taxonomy" id="642074"/>
    <lineage>
        <taxon>Eukaryota</taxon>
        <taxon>Metazoa</taxon>
        <taxon>Ecdysozoa</taxon>
        <taxon>Arthropoda</taxon>
        <taxon>Hexapoda</taxon>
        <taxon>Insecta</taxon>
        <taxon>Pterygota</taxon>
        <taxon>Neoptera</taxon>
        <taxon>Paraneoptera</taxon>
        <taxon>Hemiptera</taxon>
        <taxon>Heteroptera</taxon>
        <taxon>Panheteroptera</taxon>
        <taxon>Nepomorpha</taxon>
        <taxon>Nepidae</taxon>
        <taxon>Ranatrinae</taxon>
        <taxon>Ranatra</taxon>
    </lineage>
</organism>
<keyword evidence="2" id="KW-1185">Reference proteome</keyword>
<evidence type="ECO:0000313" key="2">
    <source>
        <dbReference type="Proteomes" id="UP001558652"/>
    </source>
</evidence>
<dbReference type="AlphaFoldDB" id="A0ABD0YDD3"/>